<feature type="transmembrane region" description="Helical" evidence="2">
    <location>
        <begin position="144"/>
        <end position="168"/>
    </location>
</feature>
<keyword evidence="2" id="KW-0812">Transmembrane</keyword>
<protein>
    <recommendedName>
        <fullName evidence="5">TPM domain-containing protein</fullName>
    </recommendedName>
</protein>
<proteinExistence type="predicted"/>
<sequence>MTGGGWLESAEAGLAEGHVYVSPQVRDADGLADAVTSVLPDDGSIAVAVLPQDARLEAAYSTYHLDRLSESSGAETLVVAVGSDLQADSTVIDGDEAMRIANEAESAAGGDVEAALTETVEHLSAELPASEGAPDTGAAAGGGWVLPVVLIAAVVVAVPSAVAGAVVLRRRKRKRPAAEEQGPQLPETIREILDGITARRRDYAARGRDGDLTAAQVDKELERIVWNIRQLFARLDAKAGAQQRMLAEVEYEEKLGHLRAAVERDYLLDLLVHPELWDDPASRVAEVREALRAVGAQLVENIKQVNADRALEFEVTLDSLIGRDDLPGPGGSGGSGGPGRSGGPGSGC</sequence>
<accession>A0ABN2X3P0</accession>
<keyword evidence="2" id="KW-1133">Transmembrane helix</keyword>
<gene>
    <name evidence="3" type="ORF">GCM10009823_26260</name>
</gene>
<name>A0ABN2X3P0_9MICO</name>
<evidence type="ECO:0000256" key="1">
    <source>
        <dbReference type="SAM" id="MobiDB-lite"/>
    </source>
</evidence>
<evidence type="ECO:0008006" key="5">
    <source>
        <dbReference type="Google" id="ProtNLM"/>
    </source>
</evidence>
<comment type="caution">
    <text evidence="3">The sequence shown here is derived from an EMBL/GenBank/DDBJ whole genome shotgun (WGS) entry which is preliminary data.</text>
</comment>
<evidence type="ECO:0000313" key="4">
    <source>
        <dbReference type="Proteomes" id="UP001500984"/>
    </source>
</evidence>
<feature type="compositionally biased region" description="Gly residues" evidence="1">
    <location>
        <begin position="328"/>
        <end position="348"/>
    </location>
</feature>
<dbReference type="EMBL" id="BAAAPZ010000015">
    <property type="protein sequence ID" value="GAA2102716.1"/>
    <property type="molecule type" value="Genomic_DNA"/>
</dbReference>
<dbReference type="Proteomes" id="UP001500984">
    <property type="component" value="Unassembled WGS sequence"/>
</dbReference>
<evidence type="ECO:0000256" key="2">
    <source>
        <dbReference type="SAM" id="Phobius"/>
    </source>
</evidence>
<feature type="region of interest" description="Disordered" evidence="1">
    <location>
        <begin position="322"/>
        <end position="348"/>
    </location>
</feature>
<dbReference type="RefSeq" id="WP_291793533.1">
    <property type="nucleotide sequence ID" value="NZ_BAAAPZ010000015.1"/>
</dbReference>
<keyword evidence="4" id="KW-1185">Reference proteome</keyword>
<keyword evidence="2" id="KW-0472">Membrane</keyword>
<evidence type="ECO:0000313" key="3">
    <source>
        <dbReference type="EMBL" id="GAA2102716.1"/>
    </source>
</evidence>
<organism evidence="3 4">
    <name type="scientific">Brevibacterium salitolerans</name>
    <dbReference type="NCBI Taxonomy" id="1403566"/>
    <lineage>
        <taxon>Bacteria</taxon>
        <taxon>Bacillati</taxon>
        <taxon>Actinomycetota</taxon>
        <taxon>Actinomycetes</taxon>
        <taxon>Micrococcales</taxon>
        <taxon>Brevibacteriaceae</taxon>
        <taxon>Brevibacterium</taxon>
    </lineage>
</organism>
<reference evidence="3 4" key="1">
    <citation type="journal article" date="2019" name="Int. J. Syst. Evol. Microbiol.">
        <title>The Global Catalogue of Microorganisms (GCM) 10K type strain sequencing project: providing services to taxonomists for standard genome sequencing and annotation.</title>
        <authorList>
            <consortium name="The Broad Institute Genomics Platform"/>
            <consortium name="The Broad Institute Genome Sequencing Center for Infectious Disease"/>
            <person name="Wu L."/>
            <person name="Ma J."/>
        </authorList>
    </citation>
    <scope>NUCLEOTIDE SEQUENCE [LARGE SCALE GENOMIC DNA]</scope>
    <source>
        <strain evidence="3 4">JCM 15900</strain>
    </source>
</reference>